<dbReference type="PANTHER" id="PTHR36182">
    <property type="entry name" value="PROTEIN, PUTATIVE (AFU_ORTHOLOGUE AFUA_6G10930)-RELATED"/>
    <property type="match status" value="1"/>
</dbReference>
<feature type="signal peptide" evidence="2">
    <location>
        <begin position="1"/>
        <end position="21"/>
    </location>
</feature>
<dbReference type="Proteomes" id="UP000193498">
    <property type="component" value="Unassembled WGS sequence"/>
</dbReference>
<evidence type="ECO:0000313" key="4">
    <source>
        <dbReference type="Proteomes" id="UP000193498"/>
    </source>
</evidence>
<dbReference type="PANTHER" id="PTHR36182:SF1">
    <property type="entry name" value="PROTEIN, PUTATIVE (AFU_ORTHOLOGUE AFUA_6G10930)-RELATED"/>
    <property type="match status" value="1"/>
</dbReference>
<feature type="compositionally biased region" description="Basic and acidic residues" evidence="1">
    <location>
        <begin position="252"/>
        <end position="262"/>
    </location>
</feature>
<gene>
    <name evidence="3" type="ORF">K493DRAFT_257904</name>
</gene>
<evidence type="ECO:0000256" key="2">
    <source>
        <dbReference type="SAM" id="SignalP"/>
    </source>
</evidence>
<proteinExistence type="predicted"/>
<organism evidence="3 4">
    <name type="scientific">Basidiobolus meristosporus CBS 931.73</name>
    <dbReference type="NCBI Taxonomy" id="1314790"/>
    <lineage>
        <taxon>Eukaryota</taxon>
        <taxon>Fungi</taxon>
        <taxon>Fungi incertae sedis</taxon>
        <taxon>Zoopagomycota</taxon>
        <taxon>Entomophthoromycotina</taxon>
        <taxon>Basidiobolomycetes</taxon>
        <taxon>Basidiobolales</taxon>
        <taxon>Basidiobolaceae</taxon>
        <taxon>Basidiobolus</taxon>
    </lineage>
</organism>
<reference evidence="3 4" key="1">
    <citation type="submission" date="2016-07" db="EMBL/GenBank/DDBJ databases">
        <title>Pervasive Adenine N6-methylation of Active Genes in Fungi.</title>
        <authorList>
            <consortium name="DOE Joint Genome Institute"/>
            <person name="Mondo S.J."/>
            <person name="Dannebaum R.O."/>
            <person name="Kuo R.C."/>
            <person name="Labutti K."/>
            <person name="Haridas S."/>
            <person name="Kuo A."/>
            <person name="Salamov A."/>
            <person name="Ahrendt S.R."/>
            <person name="Lipzen A."/>
            <person name="Sullivan W."/>
            <person name="Andreopoulos W.B."/>
            <person name="Clum A."/>
            <person name="Lindquist E."/>
            <person name="Daum C."/>
            <person name="Ramamoorthy G.K."/>
            <person name="Gryganskyi A."/>
            <person name="Culley D."/>
            <person name="Magnuson J.K."/>
            <person name="James T.Y."/>
            <person name="O'Malley M.A."/>
            <person name="Stajich J.E."/>
            <person name="Spatafora J.W."/>
            <person name="Visel A."/>
            <person name="Grigoriev I.V."/>
        </authorList>
    </citation>
    <scope>NUCLEOTIDE SEQUENCE [LARGE SCALE GENOMIC DNA]</scope>
    <source>
        <strain evidence="3 4">CBS 931.73</strain>
    </source>
</reference>
<dbReference type="EMBL" id="MCFE01000107">
    <property type="protein sequence ID" value="ORX98806.1"/>
    <property type="molecule type" value="Genomic_DNA"/>
</dbReference>
<evidence type="ECO:0000313" key="3">
    <source>
        <dbReference type="EMBL" id="ORX98806.1"/>
    </source>
</evidence>
<feature type="compositionally biased region" description="Polar residues" evidence="1">
    <location>
        <begin position="205"/>
        <end position="214"/>
    </location>
</feature>
<name>A0A1Y1YM25_9FUNG</name>
<dbReference type="Gene3D" id="2.70.50.70">
    <property type="match status" value="1"/>
</dbReference>
<comment type="caution">
    <text evidence="3">The sequence shown here is derived from an EMBL/GenBank/DDBJ whole genome shotgun (WGS) entry which is preliminary data.</text>
</comment>
<feature type="compositionally biased region" description="Basic and acidic residues" evidence="1">
    <location>
        <begin position="215"/>
        <end position="225"/>
    </location>
</feature>
<keyword evidence="4" id="KW-1185">Reference proteome</keyword>
<dbReference type="InParanoid" id="A0A1Y1YM25"/>
<feature type="chain" id="PRO_5012214807" evidence="2">
    <location>
        <begin position="22"/>
        <end position="314"/>
    </location>
</feature>
<dbReference type="AlphaFoldDB" id="A0A1Y1YM25"/>
<accession>A0A1Y1YM25</accession>
<dbReference type="OrthoDB" id="2342176at2759"/>
<keyword evidence="2" id="KW-0732">Signal</keyword>
<feature type="region of interest" description="Disordered" evidence="1">
    <location>
        <begin position="205"/>
        <end position="272"/>
    </location>
</feature>
<evidence type="ECO:0000256" key="1">
    <source>
        <dbReference type="SAM" id="MobiDB-lite"/>
    </source>
</evidence>
<protein>
    <submittedName>
        <fullName evidence="3">Uncharacterized protein</fullName>
    </submittedName>
</protein>
<sequence length="314" mass="33227">MFAKISSSIVFLLGVSSTVMAHMSMTKPAPRNSKYNSFYKGDAIDYNMDAPLNDGYAYPCRGYGAGPSVATYTAGGSVQVQLDGGAPHNGGHCQFSLSVDGGKTFVVLKTVLGDCMIATRSYTVDIPKSAPNGKVIFGWTWINKTGNREYYMNCADITIQGGSGQCVSGPKNLIANLPGYTTVPEFTNGGYDGTDLLNKRPYITSCSNGSTSNGDDAKPQPEPETKPTPTKGGYKKPESTPTPETTPEPQPEEPKPQPEEPKPQPPTEGSGKCEIKCLGGADYQICGNGGATPFRMKCAPGTTCHLVEGQAACY</sequence>